<evidence type="ECO:0000256" key="5">
    <source>
        <dbReference type="ARBA" id="ARBA00022741"/>
    </source>
</evidence>
<reference evidence="15" key="1">
    <citation type="submission" date="2009-12" db="EMBL/GenBank/DDBJ databases">
        <title>Complete sequence of Treponema primitia strain ZAS-2.</title>
        <authorList>
            <person name="Tetu S.G."/>
            <person name="Matson E."/>
            <person name="Ren Q."/>
            <person name="Seshadri R."/>
            <person name="Elbourne L."/>
            <person name="Hassan K.A."/>
            <person name="Durkin A."/>
            <person name="Radune D."/>
            <person name="Mohamoud Y."/>
            <person name="Shay R."/>
            <person name="Jin S."/>
            <person name="Zhang X."/>
            <person name="Lucey K."/>
            <person name="Ballor N.R."/>
            <person name="Ottesen E."/>
            <person name="Rosenthal R."/>
            <person name="Allen A."/>
            <person name="Leadbetter J.R."/>
            <person name="Paulsen I.T."/>
        </authorList>
    </citation>
    <scope>NUCLEOTIDE SEQUENCE [LARGE SCALE GENOMIC DNA]</scope>
    <source>
        <strain evidence="15">ATCC BAA-887 / DSM 12427 / ZAS-2</strain>
    </source>
</reference>
<dbReference type="HOGENOM" id="CLU_011675_5_0_12"/>
<evidence type="ECO:0000313" key="14">
    <source>
        <dbReference type="EMBL" id="AEF85546.1"/>
    </source>
</evidence>
<gene>
    <name evidence="11 14" type="primary">pyrG</name>
    <name evidence="14" type="ordered locus">TREPR_3014</name>
</gene>
<dbReference type="EC" id="6.3.4.2" evidence="11"/>
<dbReference type="InterPro" id="IPR017456">
    <property type="entry name" value="CTP_synthase_N"/>
</dbReference>
<comment type="catalytic activity">
    <reaction evidence="10 11">
        <text>UTP + L-glutamine + ATP + H2O = CTP + L-glutamate + ADP + phosphate + 2 H(+)</text>
        <dbReference type="Rhea" id="RHEA:26426"/>
        <dbReference type="ChEBI" id="CHEBI:15377"/>
        <dbReference type="ChEBI" id="CHEBI:15378"/>
        <dbReference type="ChEBI" id="CHEBI:29985"/>
        <dbReference type="ChEBI" id="CHEBI:30616"/>
        <dbReference type="ChEBI" id="CHEBI:37563"/>
        <dbReference type="ChEBI" id="CHEBI:43474"/>
        <dbReference type="ChEBI" id="CHEBI:46398"/>
        <dbReference type="ChEBI" id="CHEBI:58359"/>
        <dbReference type="ChEBI" id="CHEBI:456216"/>
        <dbReference type="EC" id="6.3.4.2"/>
    </reaction>
</comment>
<feature type="region of interest" description="Amidoligase domain" evidence="11">
    <location>
        <begin position="1"/>
        <end position="268"/>
    </location>
</feature>
<comment type="catalytic activity">
    <reaction evidence="11">
        <text>UTP + NH4(+) + ATP = CTP + ADP + phosphate + 2 H(+)</text>
        <dbReference type="Rhea" id="RHEA:16597"/>
        <dbReference type="ChEBI" id="CHEBI:15378"/>
        <dbReference type="ChEBI" id="CHEBI:28938"/>
        <dbReference type="ChEBI" id="CHEBI:30616"/>
        <dbReference type="ChEBI" id="CHEBI:37563"/>
        <dbReference type="ChEBI" id="CHEBI:43474"/>
        <dbReference type="ChEBI" id="CHEBI:46398"/>
        <dbReference type="ChEBI" id="CHEBI:456216"/>
    </reaction>
</comment>
<protein>
    <recommendedName>
        <fullName evidence="11">CTP synthase</fullName>
        <ecNumber evidence="11">6.3.4.2</ecNumber>
    </recommendedName>
    <alternativeName>
        <fullName evidence="11">Cytidine 5'-triphosphate synthase</fullName>
    </alternativeName>
    <alternativeName>
        <fullName evidence="11">Cytidine triphosphate synthetase</fullName>
        <shortName evidence="11">CTP synthetase</shortName>
        <shortName evidence="11">CTPS</shortName>
    </alternativeName>
    <alternativeName>
        <fullName evidence="11">UTP--ammonia ligase</fullName>
    </alternativeName>
</protein>
<dbReference type="PANTHER" id="PTHR11550:SF0">
    <property type="entry name" value="CTP SYNTHASE-RELATED"/>
    <property type="match status" value="1"/>
</dbReference>
<dbReference type="UniPathway" id="UPA00159">
    <property type="reaction ID" value="UER00277"/>
</dbReference>
<evidence type="ECO:0000259" key="13">
    <source>
        <dbReference type="Pfam" id="PF06418"/>
    </source>
</evidence>
<dbReference type="EMBL" id="CP001843">
    <property type="protein sequence ID" value="AEF85546.1"/>
    <property type="molecule type" value="Genomic_DNA"/>
</dbReference>
<dbReference type="STRING" id="545694.TREPR_3014"/>
<feature type="binding site" evidence="11">
    <location>
        <position position="13"/>
    </location>
    <ligand>
        <name>CTP</name>
        <dbReference type="ChEBI" id="CHEBI:37563"/>
        <note>allosteric inhibitor</note>
    </ligand>
</feature>
<dbReference type="GO" id="GO:0004359">
    <property type="term" value="F:glutaminase activity"/>
    <property type="evidence" value="ECO:0007669"/>
    <property type="project" value="RHEA"/>
</dbReference>
<evidence type="ECO:0000256" key="1">
    <source>
        <dbReference type="ARBA" id="ARBA00005171"/>
    </source>
</evidence>
<keyword evidence="6 11" id="KW-0067">ATP-binding</keyword>
<feature type="binding site" evidence="11">
    <location>
        <position position="413"/>
    </location>
    <ligand>
        <name>L-glutamine</name>
        <dbReference type="ChEBI" id="CHEBI:58359"/>
    </ligand>
</feature>
<comment type="function">
    <text evidence="11">Catalyzes the ATP-dependent amination of UTP to CTP with either L-glutamine or ammonia as the source of nitrogen. Regulates intracellular CTP levels through interactions with the four ribonucleotide triphosphates.</text>
</comment>
<proteinExistence type="inferred from homology"/>
<comment type="catalytic activity">
    <reaction evidence="11">
        <text>L-glutamine + H2O = L-glutamate + NH4(+)</text>
        <dbReference type="Rhea" id="RHEA:15889"/>
        <dbReference type="ChEBI" id="CHEBI:15377"/>
        <dbReference type="ChEBI" id="CHEBI:28938"/>
        <dbReference type="ChEBI" id="CHEBI:29985"/>
        <dbReference type="ChEBI" id="CHEBI:58359"/>
    </reaction>
</comment>
<dbReference type="GO" id="GO:0042802">
    <property type="term" value="F:identical protein binding"/>
    <property type="evidence" value="ECO:0007669"/>
    <property type="project" value="TreeGrafter"/>
</dbReference>
<reference evidence="14 15" key="2">
    <citation type="journal article" date="2011" name="ISME J.">
        <title>RNA-seq reveals cooperative metabolic interactions between two termite-gut spirochete species in co-culture.</title>
        <authorList>
            <person name="Rosenthal A.Z."/>
            <person name="Matson E.G."/>
            <person name="Eldar A."/>
            <person name="Leadbetter J.R."/>
        </authorList>
    </citation>
    <scope>NUCLEOTIDE SEQUENCE [LARGE SCALE GENOMIC DNA]</scope>
    <source>
        <strain evidence="15">ATCC BAA-887 / DSM 12427 / ZAS-2</strain>
    </source>
</reference>
<feature type="binding site" evidence="11">
    <location>
        <begin position="390"/>
        <end position="393"/>
    </location>
    <ligand>
        <name>L-glutamine</name>
        <dbReference type="ChEBI" id="CHEBI:58359"/>
    </ligand>
</feature>
<feature type="binding site" evidence="11">
    <location>
        <position position="13"/>
    </location>
    <ligand>
        <name>UTP</name>
        <dbReference type="ChEBI" id="CHEBI:46398"/>
    </ligand>
</feature>
<dbReference type="GO" id="GO:0019856">
    <property type="term" value="P:pyrimidine nucleobase biosynthetic process"/>
    <property type="evidence" value="ECO:0007669"/>
    <property type="project" value="TreeGrafter"/>
</dbReference>
<feature type="binding site" evidence="11">
    <location>
        <position position="362"/>
    </location>
    <ligand>
        <name>L-glutamine</name>
        <dbReference type="ChEBI" id="CHEBI:58359"/>
    </ligand>
</feature>
<feature type="domain" description="CTP synthase N-terminal" evidence="13">
    <location>
        <begin position="3"/>
        <end position="267"/>
    </location>
</feature>
<feature type="binding site" evidence="11">
    <location>
        <position position="54"/>
    </location>
    <ligand>
        <name>L-glutamine</name>
        <dbReference type="ChEBI" id="CHEBI:58359"/>
    </ligand>
</feature>
<comment type="subunit">
    <text evidence="11">Homotetramer.</text>
</comment>
<dbReference type="OrthoDB" id="9801107at2"/>
<organism evidence="14 15">
    <name type="scientific">Treponema primitia (strain ATCC BAA-887 / DSM 12427 / ZAS-2)</name>
    <dbReference type="NCBI Taxonomy" id="545694"/>
    <lineage>
        <taxon>Bacteria</taxon>
        <taxon>Pseudomonadati</taxon>
        <taxon>Spirochaetota</taxon>
        <taxon>Spirochaetia</taxon>
        <taxon>Spirochaetales</taxon>
        <taxon>Treponemataceae</taxon>
        <taxon>Treponema</taxon>
    </lineage>
</organism>
<dbReference type="MEROPS" id="C26.964"/>
<keyword evidence="5 11" id="KW-0547">Nucleotide-binding</keyword>
<comment type="similarity">
    <text evidence="2 11">Belongs to the CTP synthase family.</text>
</comment>
<dbReference type="GO" id="GO:0005524">
    <property type="term" value="F:ATP binding"/>
    <property type="evidence" value="ECO:0007669"/>
    <property type="project" value="UniProtKB-KW"/>
</dbReference>
<evidence type="ECO:0000256" key="8">
    <source>
        <dbReference type="ARBA" id="ARBA00022962"/>
    </source>
</evidence>
<evidence type="ECO:0000259" key="12">
    <source>
        <dbReference type="Pfam" id="PF00117"/>
    </source>
</evidence>
<dbReference type="GO" id="GO:0003883">
    <property type="term" value="F:CTP synthase activity"/>
    <property type="evidence" value="ECO:0007669"/>
    <property type="project" value="UniProtKB-UniRule"/>
</dbReference>
<feature type="domain" description="Glutamine amidotransferase" evidence="12">
    <location>
        <begin position="303"/>
        <end position="534"/>
    </location>
</feature>
<feature type="active site" description="Nucleophile; for glutamine hydrolysis" evidence="11">
    <location>
        <position position="389"/>
    </location>
</feature>
<feature type="binding site" evidence="11">
    <location>
        <position position="142"/>
    </location>
    <ligand>
        <name>Mg(2+)</name>
        <dbReference type="ChEBI" id="CHEBI:18420"/>
    </ligand>
</feature>
<comment type="activity regulation">
    <text evidence="11">Allosterically activated by GTP, when glutamine is the substrate; GTP has no effect on the reaction when ammonia is the substrate. The allosteric effector GTP functions by stabilizing the protein conformation that binds the tetrahedral intermediate(s) formed during glutamine hydrolysis. Inhibited by the product CTP, via allosteric rather than competitive inhibition.</text>
</comment>
<evidence type="ECO:0000256" key="2">
    <source>
        <dbReference type="ARBA" id="ARBA00007533"/>
    </source>
</evidence>
<feature type="binding site" evidence="11">
    <location>
        <position position="224"/>
    </location>
    <ligand>
        <name>UTP</name>
        <dbReference type="ChEBI" id="CHEBI:46398"/>
    </ligand>
</feature>
<dbReference type="CDD" id="cd01746">
    <property type="entry name" value="GATase1_CTP_Synthase"/>
    <property type="match status" value="1"/>
</dbReference>
<keyword evidence="7 11" id="KW-0460">Magnesium</keyword>
<name>F5YNG9_TREPZ</name>
<feature type="binding site" evidence="11">
    <location>
        <position position="71"/>
    </location>
    <ligand>
        <name>ATP</name>
        <dbReference type="ChEBI" id="CHEBI:30616"/>
    </ligand>
</feature>
<comment type="miscellaneous">
    <text evidence="11">CTPSs have evolved a hybrid strategy for distinguishing between UTP and CTP. The overlapping regions of the product feedback inhibitory and substrate sites recognize a common feature in both compounds, the triphosphate moiety. To differentiate isosteric substrate and product pyrimidine rings, an additional pocket far from the expected kinase/ligase catalytic site, specifically recognizes the cytosine and ribose portions of the product inhibitor.</text>
</comment>
<dbReference type="GO" id="GO:0046872">
    <property type="term" value="F:metal ion binding"/>
    <property type="evidence" value="ECO:0007669"/>
    <property type="project" value="UniProtKB-KW"/>
</dbReference>
<dbReference type="Gene3D" id="3.40.50.300">
    <property type="entry name" value="P-loop containing nucleotide triphosphate hydrolases"/>
    <property type="match status" value="1"/>
</dbReference>
<dbReference type="RefSeq" id="WP_015707241.1">
    <property type="nucleotide sequence ID" value="NC_015578.1"/>
</dbReference>
<comment type="caution">
    <text evidence="11">Lacks conserved residue(s) required for the propagation of feature annotation.</text>
</comment>
<dbReference type="AlphaFoldDB" id="F5YNG9"/>
<dbReference type="NCBIfam" id="NF003792">
    <property type="entry name" value="PRK05380.1"/>
    <property type="match status" value="1"/>
</dbReference>
<dbReference type="Gene3D" id="3.40.50.880">
    <property type="match status" value="1"/>
</dbReference>
<dbReference type="CDD" id="cd03113">
    <property type="entry name" value="CTPS_N"/>
    <property type="match status" value="1"/>
</dbReference>
<evidence type="ECO:0000256" key="9">
    <source>
        <dbReference type="ARBA" id="ARBA00022975"/>
    </source>
</evidence>
<feature type="binding site" evidence="11">
    <location>
        <begin position="188"/>
        <end position="193"/>
    </location>
    <ligand>
        <name>UTP</name>
        <dbReference type="ChEBI" id="CHEBI:46398"/>
    </ligand>
</feature>
<dbReference type="eggNOG" id="COG0504">
    <property type="taxonomic scope" value="Bacteria"/>
</dbReference>
<feature type="binding site" evidence="11">
    <location>
        <position position="71"/>
    </location>
    <ligand>
        <name>Mg(2+)</name>
        <dbReference type="ChEBI" id="CHEBI:18420"/>
    </ligand>
</feature>
<dbReference type="GO" id="GO:0097268">
    <property type="term" value="C:cytoophidium"/>
    <property type="evidence" value="ECO:0007669"/>
    <property type="project" value="UniProtKB-ARBA"/>
</dbReference>
<evidence type="ECO:0000256" key="7">
    <source>
        <dbReference type="ARBA" id="ARBA00022842"/>
    </source>
</evidence>
<feature type="binding site" evidence="11">
    <location>
        <begin position="188"/>
        <end position="193"/>
    </location>
    <ligand>
        <name>CTP</name>
        <dbReference type="ChEBI" id="CHEBI:37563"/>
        <note>allosteric inhibitor</note>
    </ligand>
</feature>
<keyword evidence="8 11" id="KW-0315">Glutamine amidotransferase</keyword>
<evidence type="ECO:0000256" key="10">
    <source>
        <dbReference type="ARBA" id="ARBA00047781"/>
    </source>
</evidence>
<feature type="binding site" evidence="11">
    <location>
        <position position="242"/>
    </location>
    <ligand>
        <name>ATP</name>
        <dbReference type="ChEBI" id="CHEBI:30616"/>
    </ligand>
</feature>
<dbReference type="InterPro" id="IPR029062">
    <property type="entry name" value="Class_I_gatase-like"/>
</dbReference>
<dbReference type="Proteomes" id="UP000009223">
    <property type="component" value="Chromosome"/>
</dbReference>
<feature type="binding site" evidence="11">
    <location>
        <begin position="149"/>
        <end position="151"/>
    </location>
    <ligand>
        <name>CTP</name>
        <dbReference type="ChEBI" id="CHEBI:37563"/>
        <note>allosteric inhibitor</note>
    </ligand>
</feature>
<feature type="binding site" evidence="11">
    <location>
        <position position="224"/>
    </location>
    <ligand>
        <name>CTP</name>
        <dbReference type="ChEBI" id="CHEBI:37563"/>
        <note>allosteric inhibitor</note>
    </ligand>
</feature>
<comment type="pathway">
    <text evidence="1 11">Pyrimidine metabolism; CTP biosynthesis via de novo pathway; CTP from UDP: step 2/2.</text>
</comment>
<dbReference type="NCBIfam" id="TIGR00337">
    <property type="entry name" value="PyrG"/>
    <property type="match status" value="1"/>
</dbReference>
<dbReference type="InterPro" id="IPR033828">
    <property type="entry name" value="GATase1_CTP_Synthase"/>
</dbReference>
<dbReference type="InterPro" id="IPR004468">
    <property type="entry name" value="CTP_synthase"/>
</dbReference>
<feature type="active site" evidence="11">
    <location>
        <position position="517"/>
    </location>
</feature>
<keyword evidence="3 11" id="KW-0436">Ligase</keyword>
<dbReference type="SUPFAM" id="SSF52540">
    <property type="entry name" value="P-loop containing nucleoside triphosphate hydrolases"/>
    <property type="match status" value="1"/>
</dbReference>
<dbReference type="InterPro" id="IPR017926">
    <property type="entry name" value="GATASE"/>
</dbReference>
<dbReference type="Pfam" id="PF00117">
    <property type="entry name" value="GATase"/>
    <property type="match status" value="1"/>
</dbReference>
<dbReference type="PANTHER" id="PTHR11550">
    <property type="entry name" value="CTP SYNTHASE"/>
    <property type="match status" value="1"/>
</dbReference>
<dbReference type="HAMAP" id="MF_01227">
    <property type="entry name" value="PyrG"/>
    <property type="match status" value="1"/>
</dbReference>
<sequence length="542" mass="60054">MNKFIFVTGGVCSSLGKGVAASSLGALLEGRGFNVRMVKCDPYINVDAGTMSPYQHGEVYVTDDGGETDLDLGNYARFTSGPLSRANSITTGQVYETVIRKEREGRYLGRCVQVIPHITDEIKNRILAVSKEDADTDVVIVEIGGTVGDIESIPFLEAARQLIHELGRENVLSAHLTLIPEVGEGELKTKPTQHSVKAMQEQGIQPDVLICRAPVMLEEATRRKIALFTNVESEAVFTSYNVDTTIYEVPLVFFDQKLDQVVLKKLGVESRHANLKPWYSMMERFNSLSGKVRIGIVGKYMDLHDSYKSVFEALFHAGLENRVEVELVKIDSSRLEETEDADAVLGASAADGGVDGILVPGGFGQRGINGMVKASAWARKNKLPYFGICLGMQIMVIDWARNVLGWEDADSTEFNQDTKHPVVSLLEDQVDVKNYGGTMRLGKWISLAEPNSLFFAAYKEKTVSERHRHRYEFANTFRKEMTDAGLQLTGFTEDKSLVEAVEWSDHPWGLGVQFHPEFKSKPTAASPLFRDFIAAVKKTKGN</sequence>
<feature type="binding site" evidence="11">
    <location>
        <position position="470"/>
    </location>
    <ligand>
        <name>L-glutamine</name>
        <dbReference type="ChEBI" id="CHEBI:58359"/>
    </ligand>
</feature>
<keyword evidence="4 11" id="KW-0479">Metal-binding</keyword>
<evidence type="ECO:0000256" key="11">
    <source>
        <dbReference type="HAMAP-Rule" id="MF_01227"/>
    </source>
</evidence>
<dbReference type="PROSITE" id="PS51273">
    <property type="entry name" value="GATASE_TYPE_1"/>
    <property type="match status" value="1"/>
</dbReference>
<dbReference type="GO" id="GO:0044210">
    <property type="term" value="P:'de novo' CTP biosynthetic process"/>
    <property type="evidence" value="ECO:0007669"/>
    <property type="project" value="UniProtKB-UniRule"/>
</dbReference>
<dbReference type="Pfam" id="PF06418">
    <property type="entry name" value="CTP_synth_N"/>
    <property type="match status" value="1"/>
</dbReference>
<dbReference type="FunFam" id="3.40.50.300:FF:000009">
    <property type="entry name" value="CTP synthase"/>
    <property type="match status" value="1"/>
</dbReference>
<dbReference type="FunFam" id="3.40.50.880:FF:000002">
    <property type="entry name" value="CTP synthase"/>
    <property type="match status" value="1"/>
</dbReference>
<feature type="active site" evidence="11">
    <location>
        <position position="515"/>
    </location>
</feature>
<evidence type="ECO:0000313" key="15">
    <source>
        <dbReference type="Proteomes" id="UP000009223"/>
    </source>
</evidence>
<dbReference type="GO" id="GO:0005829">
    <property type="term" value="C:cytosol"/>
    <property type="evidence" value="ECO:0007669"/>
    <property type="project" value="TreeGrafter"/>
</dbReference>
<dbReference type="KEGG" id="tpi:TREPR_3014"/>
<evidence type="ECO:0000256" key="3">
    <source>
        <dbReference type="ARBA" id="ARBA00022598"/>
    </source>
</evidence>
<accession>F5YNG9</accession>
<keyword evidence="9 11" id="KW-0665">Pyrimidine biosynthesis</keyword>
<feature type="binding site" evidence="11">
    <location>
        <begin position="14"/>
        <end position="19"/>
    </location>
    <ligand>
        <name>ATP</name>
        <dbReference type="ChEBI" id="CHEBI:30616"/>
    </ligand>
</feature>
<dbReference type="SUPFAM" id="SSF52317">
    <property type="entry name" value="Class I glutamine amidotransferase-like"/>
    <property type="match status" value="1"/>
</dbReference>
<keyword evidence="15" id="KW-1185">Reference proteome</keyword>
<evidence type="ECO:0000256" key="6">
    <source>
        <dbReference type="ARBA" id="ARBA00022840"/>
    </source>
</evidence>
<dbReference type="InterPro" id="IPR027417">
    <property type="entry name" value="P-loop_NTPase"/>
</dbReference>
<evidence type="ECO:0000256" key="4">
    <source>
        <dbReference type="ARBA" id="ARBA00022723"/>
    </source>
</evidence>